<evidence type="ECO:0008006" key="5">
    <source>
        <dbReference type="Google" id="ProtNLM"/>
    </source>
</evidence>
<proteinExistence type="predicted"/>
<dbReference type="Proteomes" id="UP000000422">
    <property type="component" value="Chromosome"/>
</dbReference>
<dbReference type="GO" id="GO:0035243">
    <property type="term" value="F:protein-arginine omega-N symmetric methyltransferase activity"/>
    <property type="evidence" value="ECO:0007669"/>
    <property type="project" value="TreeGrafter"/>
</dbReference>
<dbReference type="EMBL" id="BX571657">
    <property type="protein sequence ID" value="CAE09455.1"/>
    <property type="molecule type" value="Genomic_DNA"/>
</dbReference>
<dbReference type="AlphaFoldDB" id="Q7MSM3"/>
<dbReference type="RefSeq" id="WP_011138256.1">
    <property type="nucleotide sequence ID" value="NC_005090.1"/>
</dbReference>
<dbReference type="InterPro" id="IPR029063">
    <property type="entry name" value="SAM-dependent_MTases_sf"/>
</dbReference>
<keyword evidence="2" id="KW-0808">Transferase</keyword>
<dbReference type="KEGG" id="wsu:WS0304"/>
<name>Q7MSM3_WOLSU</name>
<dbReference type="STRING" id="273121.WS0304"/>
<gene>
    <name evidence="3" type="ordered locus">WS0304</name>
</gene>
<dbReference type="PANTHER" id="PTHR12049">
    <property type="entry name" value="PROTEIN ARGININE METHYLTRANSFERASE NDUFAF7, MITOCHONDRIAL"/>
    <property type="match status" value="1"/>
</dbReference>
<evidence type="ECO:0000256" key="1">
    <source>
        <dbReference type="ARBA" id="ARBA00022603"/>
    </source>
</evidence>
<dbReference type="SUPFAM" id="SSF53335">
    <property type="entry name" value="S-adenosyl-L-methionine-dependent methyltransferases"/>
    <property type="match status" value="1"/>
</dbReference>
<dbReference type="GO" id="GO:0032259">
    <property type="term" value="P:methylation"/>
    <property type="evidence" value="ECO:0007669"/>
    <property type="project" value="UniProtKB-KW"/>
</dbReference>
<dbReference type="InterPro" id="IPR038375">
    <property type="entry name" value="NDUFAF7_sf"/>
</dbReference>
<accession>Q7MSM3</accession>
<protein>
    <recommendedName>
        <fullName evidence="5">SAM-dependent methyltransferase</fullName>
    </recommendedName>
</protein>
<dbReference type="InterPro" id="IPR003788">
    <property type="entry name" value="NDUFAF7"/>
</dbReference>
<keyword evidence="4" id="KW-1185">Reference proteome</keyword>
<reference evidence="3 4" key="1">
    <citation type="journal article" date="2003" name="Proc. Natl. Acad. Sci. U.S.A.">
        <title>Complete genome sequence and analysis of Wolinella succinogenes.</title>
        <authorList>
            <person name="Baar C."/>
            <person name="Eppinger M."/>
            <person name="Raddatz G."/>
            <person name="Simon JM."/>
            <person name="Lanz C."/>
            <person name="Klimmek O."/>
            <person name="Nandakumar R."/>
            <person name="Gross R."/>
            <person name="Rosinus A."/>
            <person name="Keller H."/>
            <person name="Jagtap P."/>
            <person name="Linke B."/>
            <person name="Meyer F."/>
            <person name="Lederer H."/>
            <person name="Schuster S.C."/>
        </authorList>
    </citation>
    <scope>NUCLEOTIDE SEQUENCE [LARGE SCALE GENOMIC DNA]</scope>
    <source>
        <strain evidence="4">ATCC 29543 / DSM 1740 / CCUG 13145 / JCM 31913 / LMG 7466 / NCTC 11488 / FDC 602W</strain>
    </source>
</reference>
<dbReference type="PANTHER" id="PTHR12049:SF7">
    <property type="entry name" value="PROTEIN ARGININE METHYLTRANSFERASE NDUFAF7, MITOCHONDRIAL"/>
    <property type="match status" value="1"/>
</dbReference>
<dbReference type="eggNOG" id="COG1565">
    <property type="taxonomic scope" value="Bacteria"/>
</dbReference>
<keyword evidence="1" id="KW-0489">Methyltransferase</keyword>
<sequence>MRPFGEVMQEWLYGESGYYRHAKVGRAGDFYTSVSIGRYFGSTIGNGLARFLEEGEASFVEIGASRGELISDAALFLRRFFPEKIPLCRWVIIEPLEELRALQRQHWEERIGGALPLEIFPSLEAFRCSRAFFVANELLDAFPCELFWEGKQGFVNPSGEVVFLEAEEWLKERALKAGVSKGELALGVEELVSSLFKSASSWSFLTFDYGQDFPRNDFSIRLYQNHQPFNFADFKGDIRPFFAQSDITSDVNFEEVSRYFKEQGAQRIYFNRQNRALLEMGLVEVVEKWNSELSGEAYAKEMLSVRPLLDPSLLGERFKCACFATDERLCSKLFWGL</sequence>
<dbReference type="Pfam" id="PF02636">
    <property type="entry name" value="Methyltransf_28"/>
    <property type="match status" value="1"/>
</dbReference>
<dbReference type="Gene3D" id="3.40.50.12710">
    <property type="match status" value="1"/>
</dbReference>
<organism evidence="4">
    <name type="scientific">Wolinella succinogenes (strain ATCC 29543 / DSM 1740 / CCUG 13145 / JCM 31913 / LMG 7466 / NCTC 11488 / FDC 602W)</name>
    <name type="common">Vibrio succinogenes</name>
    <dbReference type="NCBI Taxonomy" id="273121"/>
    <lineage>
        <taxon>Bacteria</taxon>
        <taxon>Pseudomonadati</taxon>
        <taxon>Campylobacterota</taxon>
        <taxon>Epsilonproteobacteria</taxon>
        <taxon>Campylobacterales</taxon>
        <taxon>Helicobacteraceae</taxon>
        <taxon>Wolinella</taxon>
    </lineage>
</organism>
<evidence type="ECO:0000313" key="4">
    <source>
        <dbReference type="Proteomes" id="UP000000422"/>
    </source>
</evidence>
<evidence type="ECO:0000256" key="2">
    <source>
        <dbReference type="ARBA" id="ARBA00022679"/>
    </source>
</evidence>
<dbReference type="HOGENOM" id="CLU_054026_0_0_7"/>
<evidence type="ECO:0000313" key="3">
    <source>
        <dbReference type="EMBL" id="CAE09455.1"/>
    </source>
</evidence>